<evidence type="ECO:0000256" key="2">
    <source>
        <dbReference type="ARBA" id="ARBA00022692"/>
    </source>
</evidence>
<evidence type="ECO:0000259" key="6">
    <source>
        <dbReference type="Pfam" id="PF04357"/>
    </source>
</evidence>
<dbReference type="PANTHER" id="PTHR36985:SF1">
    <property type="entry name" value="TRANSLOCATION AND ASSEMBLY MODULE SUBUNIT TAMB"/>
    <property type="match status" value="1"/>
</dbReference>
<accession>A0ABY7NMW5</accession>
<feature type="transmembrane region" description="Helical" evidence="5">
    <location>
        <begin position="29"/>
        <end position="48"/>
    </location>
</feature>
<proteinExistence type="predicted"/>
<feature type="domain" description="Translocation and assembly module TamB C-terminal" evidence="6">
    <location>
        <begin position="1058"/>
        <end position="1398"/>
    </location>
</feature>
<reference evidence="7 8" key="1">
    <citation type="submission" date="2022-12" db="EMBL/GenBank/DDBJ databases">
        <title>Sphingomonas abieness sp. nov., an endophytic bacterium isolated from Abies koreana.</title>
        <authorList>
            <person name="Jiang L."/>
            <person name="Lee J."/>
        </authorList>
    </citation>
    <scope>NUCLEOTIDE SEQUENCE [LARGE SCALE GENOMIC DNA]</scope>
    <source>
        <strain evidence="8">PAMB 00755</strain>
    </source>
</reference>
<keyword evidence="3 5" id="KW-1133">Transmembrane helix</keyword>
<protein>
    <submittedName>
        <fullName evidence="7">Translocation/assembly module TamB domain-containing protein</fullName>
    </submittedName>
</protein>
<dbReference type="RefSeq" id="WP_270076818.1">
    <property type="nucleotide sequence ID" value="NZ_CP115174.1"/>
</dbReference>
<evidence type="ECO:0000313" key="7">
    <source>
        <dbReference type="EMBL" id="WBO22170.1"/>
    </source>
</evidence>
<evidence type="ECO:0000256" key="4">
    <source>
        <dbReference type="ARBA" id="ARBA00023136"/>
    </source>
</evidence>
<keyword evidence="2 5" id="KW-0812">Transmembrane</keyword>
<dbReference type="Pfam" id="PF04357">
    <property type="entry name" value="TamB"/>
    <property type="match status" value="1"/>
</dbReference>
<name>A0ABY7NMW5_9SPHN</name>
<organism evidence="7 8">
    <name type="scientific">Sphingomonas abietis</name>
    <dbReference type="NCBI Taxonomy" id="3012344"/>
    <lineage>
        <taxon>Bacteria</taxon>
        <taxon>Pseudomonadati</taxon>
        <taxon>Pseudomonadota</taxon>
        <taxon>Alphaproteobacteria</taxon>
        <taxon>Sphingomonadales</taxon>
        <taxon>Sphingomonadaceae</taxon>
        <taxon>Sphingomonas</taxon>
    </lineage>
</organism>
<comment type="subcellular location">
    <subcellularLocation>
        <location evidence="1">Membrane</location>
        <topology evidence="1">Single-pass membrane protein</topology>
    </subcellularLocation>
</comment>
<dbReference type="Proteomes" id="UP001210865">
    <property type="component" value="Chromosome"/>
</dbReference>
<dbReference type="InterPro" id="IPR007452">
    <property type="entry name" value="TamB_C"/>
</dbReference>
<dbReference type="EMBL" id="CP115174">
    <property type="protein sequence ID" value="WBO22170.1"/>
    <property type="molecule type" value="Genomic_DNA"/>
</dbReference>
<evidence type="ECO:0000256" key="1">
    <source>
        <dbReference type="ARBA" id="ARBA00004167"/>
    </source>
</evidence>
<gene>
    <name evidence="7" type="ORF">PBT88_18780</name>
</gene>
<evidence type="ECO:0000256" key="5">
    <source>
        <dbReference type="SAM" id="Phobius"/>
    </source>
</evidence>
<evidence type="ECO:0000256" key="3">
    <source>
        <dbReference type="ARBA" id="ARBA00022989"/>
    </source>
</evidence>
<dbReference type="PANTHER" id="PTHR36985">
    <property type="entry name" value="TRANSLOCATION AND ASSEMBLY MODULE SUBUNIT TAMB"/>
    <property type="match status" value="1"/>
</dbReference>
<sequence length="1398" mass="146569">MAEDIPADTVDETPLPPAPARRLHWSLRLVGGIVGFLLVLAAAVGFGVDTDAGHRFIVDRIGEMKPSSGLRIHIGRIDGSIWRHARIKDLRLSDPQGLFLEAPSVQLDWRPGRWLANRLHVDRLASDLVILHRLPRLRPGKPGQPILPGYRIHIGALDLRMRLEAGVAGPQQRMVRIVGKADTGNGRAVIGLRAGSSAGDRMIVALDTEPDRDMFDFDARLLSPGDGVVPGLFGSRKPMGVLISGEGSWSQWQGHGRWVAGGQRIADLTLRQVKGHYALGGRLTPASITQGKVQRLTTPAIMVAGGARFADRRLDGTLRLASPALTMGVKGVIDLAHGAFDPLRVDLALLQPRALFPNMSGREIRLHTELTGAFRAAHFRYALTSPQFAFDQTGFEDVKAAGEGRLGGKDVTLPIKLTARRVTGVGDVAGGILANLDIAGTLHVTAKQLTGDGLTLRSDKLNGKVALFLDLVGGKYWVDLSGGLQRYLIPGLGIVDVLTELKVVPTSDLKQSIVSGRGRAWVRRFDNAFLRTLAGGLPTLDTQLTRTPDGVLHFAGLKLIAPAITITGGGTRLKDGTVQFAGQGQQGSYGSFRLKLDGMIDHPKVGLLLDRPLEALGLDQVRLDLDPVPQGFAMTAAGGSTLGDFTATGAIDTPPNGAPGIVHIDALHVSGTTAKGQLRSDPAGFTGQLALAGGGLAGTLDFAPVGTIQRIAGHIAADHATLAGDFGATVRRGTLDLDLLLDPASPHVNATIAAQGLTRGSISLARLAASTKLVGGLGEVRAAFSGSRGRAFSFQTATTISADSYTVRGQGQIDGKPLALATAAVLHHAGDAWVIAPTSLSFSGGSATVAGRFGKSDSRFEASLDAMPLAVLDMVKPGLGLSGEATGHFSYAVPAPGALPTGKADLRVRGLSRAGLVLSSRPVDVGLTAVMDGGKIAARAIASSAGQVIGRAQARIAPIGAGASLGGRLLAAPLFAQLRYNGPADTLWRLSGNETIDLSGPVAIGADIGGTIHDPLIRGSLVTSAARLESTTTGTVIDKIRARGRFDGSRLLIDQFAGSTRDNGSLSGHAAFDFAGAKGLGMDIAIDAQHAVLLARDDIGATVTGPLTIKSNGQGGVIAGNIRLDRSSYRFGQAAQQGVPHIAVHELNREDIDDDAALPSPWSLDLTTDAHAQMMVRGLGLDSEWRAKLVIKGAVDNPAISGRADLIRGNYEFAGRRFDIDRGIIRFSGSTPVDPALDIVARANIQSVNASIQVAGTGLKPEVSFTSTPALPEDELLSRLLFGTSISNLTAPEALQLAGAVNGLRTGGRGSLDPINAIRKVAGLDRLRIEPADITTGQKTSIAAGKYIGKRTYVELVTDGQGYSATRLEFQVTRWLSLLSTISTIGRQSANIRISKDY</sequence>
<keyword evidence="8" id="KW-1185">Reference proteome</keyword>
<keyword evidence="4 5" id="KW-0472">Membrane</keyword>
<evidence type="ECO:0000313" key="8">
    <source>
        <dbReference type="Proteomes" id="UP001210865"/>
    </source>
</evidence>